<dbReference type="Proteomes" id="UP000199415">
    <property type="component" value="Unassembled WGS sequence"/>
</dbReference>
<dbReference type="InterPro" id="IPR057447">
    <property type="entry name" value="Bbp19-like_phage"/>
</dbReference>
<proteinExistence type="predicted"/>
<dbReference type="STRING" id="1082479.SAMN05216241_11917"/>
<feature type="domain" description="Bbp19-like phage" evidence="1">
    <location>
        <begin position="15"/>
        <end position="66"/>
    </location>
</feature>
<dbReference type="EMBL" id="FNCE01000019">
    <property type="protein sequence ID" value="SDG53392.1"/>
    <property type="molecule type" value="Genomic_DNA"/>
</dbReference>
<gene>
    <name evidence="2" type="ORF">SAMN05216241_11917</name>
</gene>
<evidence type="ECO:0000313" key="2">
    <source>
        <dbReference type="EMBL" id="SDG53392.1"/>
    </source>
</evidence>
<evidence type="ECO:0000313" key="3">
    <source>
        <dbReference type="Proteomes" id="UP000199415"/>
    </source>
</evidence>
<protein>
    <recommendedName>
        <fullName evidence="1">Bbp19-like phage domain-containing protein</fullName>
    </recommendedName>
</protein>
<dbReference type="Pfam" id="PF25181">
    <property type="entry name" value="Phage_Bbp19"/>
    <property type="match status" value="1"/>
</dbReference>
<accession>A0A1G7V0N3</accession>
<sequence length="73" mass="8029">MADEAPDRVRIERAFARCFAGPEGAMALAHLRRLTLERALGPEADDAALRHLEGQRQLVTRIAALVERGSTHP</sequence>
<dbReference type="AlphaFoldDB" id="A0A1G7V0N3"/>
<dbReference type="RefSeq" id="WP_176758696.1">
    <property type="nucleotide sequence ID" value="NZ_FNCE01000019.1"/>
</dbReference>
<reference evidence="3" key="1">
    <citation type="submission" date="2016-10" db="EMBL/GenBank/DDBJ databases">
        <authorList>
            <person name="Varghese N."/>
            <person name="Submissions S."/>
        </authorList>
    </citation>
    <scope>NUCLEOTIDE SEQUENCE [LARGE SCALE GENOMIC DNA]</scope>
    <source>
        <strain evidence="3">DSM 25584</strain>
    </source>
</reference>
<organism evidence="2 3">
    <name type="scientific">Limimonas halophila</name>
    <dbReference type="NCBI Taxonomy" id="1082479"/>
    <lineage>
        <taxon>Bacteria</taxon>
        <taxon>Pseudomonadati</taxon>
        <taxon>Pseudomonadota</taxon>
        <taxon>Alphaproteobacteria</taxon>
        <taxon>Rhodospirillales</taxon>
        <taxon>Rhodovibrionaceae</taxon>
        <taxon>Limimonas</taxon>
    </lineage>
</organism>
<name>A0A1G7V0N3_9PROT</name>
<evidence type="ECO:0000259" key="1">
    <source>
        <dbReference type="Pfam" id="PF25181"/>
    </source>
</evidence>
<keyword evidence="3" id="KW-1185">Reference proteome</keyword>